<dbReference type="AlphaFoldDB" id="A0AAE0H272"/>
<dbReference type="Proteomes" id="UP001190700">
    <property type="component" value="Unassembled WGS sequence"/>
</dbReference>
<evidence type="ECO:0000313" key="2">
    <source>
        <dbReference type="EMBL" id="KAK3288491.1"/>
    </source>
</evidence>
<evidence type="ECO:0000313" key="3">
    <source>
        <dbReference type="Proteomes" id="UP001190700"/>
    </source>
</evidence>
<name>A0AAE0H272_9CHLO</name>
<keyword evidence="1" id="KW-1133">Transmembrane helix</keyword>
<evidence type="ECO:0000256" key="1">
    <source>
        <dbReference type="SAM" id="Phobius"/>
    </source>
</evidence>
<gene>
    <name evidence="2" type="ORF">CYMTET_4042</name>
</gene>
<keyword evidence="1" id="KW-0472">Membrane</keyword>
<accession>A0AAE0H272</accession>
<keyword evidence="1" id="KW-0812">Transmembrane</keyword>
<feature type="transmembrane region" description="Helical" evidence="1">
    <location>
        <begin position="188"/>
        <end position="212"/>
    </location>
</feature>
<proteinExistence type="predicted"/>
<protein>
    <submittedName>
        <fullName evidence="2">Uncharacterized protein</fullName>
    </submittedName>
</protein>
<keyword evidence="3" id="KW-1185">Reference proteome</keyword>
<reference evidence="2 3" key="1">
    <citation type="journal article" date="2015" name="Genome Biol. Evol.">
        <title>Comparative Genomics of a Bacterivorous Green Alga Reveals Evolutionary Causalities and Consequences of Phago-Mixotrophic Mode of Nutrition.</title>
        <authorList>
            <person name="Burns J.A."/>
            <person name="Paasch A."/>
            <person name="Narechania A."/>
            <person name="Kim E."/>
        </authorList>
    </citation>
    <scope>NUCLEOTIDE SEQUENCE [LARGE SCALE GENOMIC DNA]</scope>
    <source>
        <strain evidence="2 3">PLY_AMNH</strain>
    </source>
</reference>
<comment type="caution">
    <text evidence="2">The sequence shown here is derived from an EMBL/GenBank/DDBJ whole genome shotgun (WGS) entry which is preliminary data.</text>
</comment>
<feature type="transmembrane region" description="Helical" evidence="1">
    <location>
        <begin position="103"/>
        <end position="129"/>
    </location>
</feature>
<sequence>MRVGHIAHFSVPTEEIPGGVDLVPVRHAVTRTVPSVTLGAPISAVSFSLDAAEESFVEPGKEYGLSQLDVLFMETEEEEEFTPSIYEESWEHMVELRRTALSWWWGAVLCHSAFGQILSCLLACFLSLLSLGFAGAAGLSEGSSGSMPPGDVRPTAIPPHEYWRPEGLYGSQHTPGHAVWHPGPSQPHVVVCLLLDHGGLHLVALLVGHPLLRTMTRRKRSSRP</sequence>
<dbReference type="EMBL" id="LGRX02000463">
    <property type="protein sequence ID" value="KAK3288491.1"/>
    <property type="molecule type" value="Genomic_DNA"/>
</dbReference>
<organism evidence="2 3">
    <name type="scientific">Cymbomonas tetramitiformis</name>
    <dbReference type="NCBI Taxonomy" id="36881"/>
    <lineage>
        <taxon>Eukaryota</taxon>
        <taxon>Viridiplantae</taxon>
        <taxon>Chlorophyta</taxon>
        <taxon>Pyramimonadophyceae</taxon>
        <taxon>Pyramimonadales</taxon>
        <taxon>Pyramimonadaceae</taxon>
        <taxon>Cymbomonas</taxon>
    </lineage>
</organism>